<feature type="domain" description="Mur ligase C-terminal" evidence="9">
    <location>
        <begin position="313"/>
        <end position="429"/>
    </location>
</feature>
<sequence>MKRSDFSGASVAVCGLGVEGISAVRFLTARGARVTILDEKKSVPEMSAVPDIAGLKVQYVHGPMTALLGYDTAVVSPGIRLDRPVFRQARKSGTTITTATNIFMDLAPCPVIGVTGTKGKGTTASLLTEMFKAAGRDAYLGGNIGTPPLDFLDQLDSGSIAVLELSSFQIMNMTRSPETAVILMVTSEHLDYHIDTDEYISAKTNLVTNQGENGLVIVNADYPNSVRAARGARHRIWCLSMKHRVTPGAWTEGEAIFVSDGSATVKVTQCSEIFLPGMHNRENVLAAVAAAYAYGVPADVMRRVIGTFRGLPHRLELVGEIGGVAYYDDSFSTTPETAVAAIKAFDRPKILILGGSSKGSDFSGLGEVINDTPSVRAIIGIGLEWPQIMAKIQNPKAKIIEGCKNMQEIVRTAGSIAEPGDVVLLSPACASFDMFKNYKDRGDQFKANVSAL</sequence>
<dbReference type="UniPathway" id="UPA00219"/>
<evidence type="ECO:0000256" key="1">
    <source>
        <dbReference type="ARBA" id="ARBA00004496"/>
    </source>
</evidence>
<comment type="pathway">
    <text evidence="2 7 8">Cell wall biogenesis; peptidoglycan biosynthesis.</text>
</comment>
<keyword evidence="7 8" id="KW-0133">Cell shape</keyword>
<evidence type="ECO:0000256" key="7">
    <source>
        <dbReference type="HAMAP-Rule" id="MF_00639"/>
    </source>
</evidence>
<evidence type="ECO:0000259" key="10">
    <source>
        <dbReference type="Pfam" id="PF08245"/>
    </source>
</evidence>
<dbReference type="InterPro" id="IPR004101">
    <property type="entry name" value="Mur_ligase_C"/>
</dbReference>
<keyword evidence="7 8" id="KW-0961">Cell wall biogenesis/degradation</keyword>
<dbReference type="EMBL" id="MFJD01000004">
    <property type="protein sequence ID" value="OGG04172.1"/>
    <property type="molecule type" value="Genomic_DNA"/>
</dbReference>
<dbReference type="GO" id="GO:0071555">
    <property type="term" value="P:cell wall organization"/>
    <property type="evidence" value="ECO:0007669"/>
    <property type="project" value="UniProtKB-KW"/>
</dbReference>
<dbReference type="SUPFAM" id="SSF51984">
    <property type="entry name" value="MurCD N-terminal domain"/>
    <property type="match status" value="1"/>
</dbReference>
<evidence type="ECO:0000256" key="8">
    <source>
        <dbReference type="RuleBase" id="RU003664"/>
    </source>
</evidence>
<dbReference type="NCBIfam" id="TIGR01087">
    <property type="entry name" value="murD"/>
    <property type="match status" value="1"/>
</dbReference>
<dbReference type="SUPFAM" id="SSF53244">
    <property type="entry name" value="MurD-like peptide ligases, peptide-binding domain"/>
    <property type="match status" value="1"/>
</dbReference>
<evidence type="ECO:0000313" key="12">
    <source>
        <dbReference type="Proteomes" id="UP000178448"/>
    </source>
</evidence>
<evidence type="ECO:0000256" key="2">
    <source>
        <dbReference type="ARBA" id="ARBA00004752"/>
    </source>
</evidence>
<dbReference type="GO" id="GO:0005524">
    <property type="term" value="F:ATP binding"/>
    <property type="evidence" value="ECO:0007669"/>
    <property type="project" value="UniProtKB-UniRule"/>
</dbReference>
<evidence type="ECO:0000256" key="5">
    <source>
        <dbReference type="ARBA" id="ARBA00022741"/>
    </source>
</evidence>
<keyword evidence="7 8" id="KW-0132">Cell division</keyword>
<dbReference type="SUPFAM" id="SSF53623">
    <property type="entry name" value="MurD-like peptide ligases, catalytic domain"/>
    <property type="match status" value="1"/>
</dbReference>
<dbReference type="STRING" id="1798374.A2Z33_03375"/>
<evidence type="ECO:0000256" key="6">
    <source>
        <dbReference type="ARBA" id="ARBA00022840"/>
    </source>
</evidence>
<dbReference type="Proteomes" id="UP000178448">
    <property type="component" value="Unassembled WGS sequence"/>
</dbReference>
<dbReference type="AlphaFoldDB" id="A0A1F5YW95"/>
<dbReference type="Gene3D" id="3.90.190.20">
    <property type="entry name" value="Mur ligase, C-terminal domain"/>
    <property type="match status" value="1"/>
</dbReference>
<dbReference type="Pfam" id="PF08245">
    <property type="entry name" value="Mur_ligase_M"/>
    <property type="match status" value="1"/>
</dbReference>
<dbReference type="InterPro" id="IPR005762">
    <property type="entry name" value="MurD"/>
</dbReference>
<comment type="caution">
    <text evidence="11">The sequence shown here is derived from an EMBL/GenBank/DDBJ whole genome shotgun (WGS) entry which is preliminary data.</text>
</comment>
<protein>
    <recommendedName>
        <fullName evidence="7 8">UDP-N-acetylmuramoylalanine--D-glutamate ligase</fullName>
        <ecNumber evidence="7 8">6.3.2.9</ecNumber>
    </recommendedName>
    <alternativeName>
        <fullName evidence="7">D-glutamic acid-adding enzyme</fullName>
    </alternativeName>
    <alternativeName>
        <fullName evidence="7">UDP-N-acetylmuramoyl-L-alanyl-D-glutamate synthetase</fullName>
    </alternativeName>
</protein>
<comment type="subcellular location">
    <subcellularLocation>
        <location evidence="1 7 8">Cytoplasm</location>
    </subcellularLocation>
</comment>
<keyword evidence="5 7" id="KW-0547">Nucleotide-binding</keyword>
<feature type="binding site" evidence="7">
    <location>
        <begin position="116"/>
        <end position="122"/>
    </location>
    <ligand>
        <name>ATP</name>
        <dbReference type="ChEBI" id="CHEBI:30616"/>
    </ligand>
</feature>
<dbReference type="InterPro" id="IPR036615">
    <property type="entry name" value="Mur_ligase_C_dom_sf"/>
</dbReference>
<comment type="function">
    <text evidence="7 8">Cell wall formation. Catalyzes the addition of glutamate to the nucleotide precursor UDP-N-acetylmuramoyl-L-alanine (UMA).</text>
</comment>
<keyword evidence="7 8" id="KW-0573">Peptidoglycan synthesis</keyword>
<dbReference type="GO" id="GO:0008764">
    <property type="term" value="F:UDP-N-acetylmuramoylalanine-D-glutamate ligase activity"/>
    <property type="evidence" value="ECO:0007669"/>
    <property type="project" value="UniProtKB-UniRule"/>
</dbReference>
<dbReference type="PANTHER" id="PTHR43692:SF1">
    <property type="entry name" value="UDP-N-ACETYLMURAMOYLALANINE--D-GLUTAMATE LIGASE"/>
    <property type="match status" value="1"/>
</dbReference>
<gene>
    <name evidence="7" type="primary">murD</name>
    <name evidence="11" type="ORF">A2Z33_03375</name>
</gene>
<name>A0A1F5YW95_9BACT</name>
<feature type="domain" description="Mur ligase central" evidence="10">
    <location>
        <begin position="114"/>
        <end position="291"/>
    </location>
</feature>
<dbReference type="GO" id="GO:0005737">
    <property type="term" value="C:cytoplasm"/>
    <property type="evidence" value="ECO:0007669"/>
    <property type="project" value="UniProtKB-SubCell"/>
</dbReference>
<comment type="catalytic activity">
    <reaction evidence="7 8">
        <text>UDP-N-acetyl-alpha-D-muramoyl-L-alanine + D-glutamate + ATP = UDP-N-acetyl-alpha-D-muramoyl-L-alanyl-D-glutamate + ADP + phosphate + H(+)</text>
        <dbReference type="Rhea" id="RHEA:16429"/>
        <dbReference type="ChEBI" id="CHEBI:15378"/>
        <dbReference type="ChEBI" id="CHEBI:29986"/>
        <dbReference type="ChEBI" id="CHEBI:30616"/>
        <dbReference type="ChEBI" id="CHEBI:43474"/>
        <dbReference type="ChEBI" id="CHEBI:83898"/>
        <dbReference type="ChEBI" id="CHEBI:83900"/>
        <dbReference type="ChEBI" id="CHEBI:456216"/>
        <dbReference type="EC" id="6.3.2.9"/>
    </reaction>
</comment>
<dbReference type="Pfam" id="PF02875">
    <property type="entry name" value="Mur_ligase_C"/>
    <property type="match status" value="1"/>
</dbReference>
<proteinExistence type="inferred from homology"/>
<dbReference type="GO" id="GO:0008360">
    <property type="term" value="P:regulation of cell shape"/>
    <property type="evidence" value="ECO:0007669"/>
    <property type="project" value="UniProtKB-KW"/>
</dbReference>
<dbReference type="HAMAP" id="MF_00639">
    <property type="entry name" value="MurD"/>
    <property type="match status" value="1"/>
</dbReference>
<reference evidence="11 12" key="1">
    <citation type="journal article" date="2016" name="Nat. Commun.">
        <title>Thousands of microbial genomes shed light on interconnected biogeochemical processes in an aquifer system.</title>
        <authorList>
            <person name="Anantharaman K."/>
            <person name="Brown C.T."/>
            <person name="Hug L.A."/>
            <person name="Sharon I."/>
            <person name="Castelle C.J."/>
            <person name="Probst A.J."/>
            <person name="Thomas B.C."/>
            <person name="Singh A."/>
            <person name="Wilkins M.J."/>
            <person name="Karaoz U."/>
            <person name="Brodie E.L."/>
            <person name="Williams K.H."/>
            <person name="Hubbard S.S."/>
            <person name="Banfield J.F."/>
        </authorList>
    </citation>
    <scope>NUCLEOTIDE SEQUENCE [LARGE SCALE GENOMIC DNA]</scope>
</reference>
<evidence type="ECO:0000313" key="11">
    <source>
        <dbReference type="EMBL" id="OGG04172.1"/>
    </source>
</evidence>
<dbReference type="Gene3D" id="3.40.50.720">
    <property type="entry name" value="NAD(P)-binding Rossmann-like Domain"/>
    <property type="match status" value="1"/>
</dbReference>
<dbReference type="PANTHER" id="PTHR43692">
    <property type="entry name" value="UDP-N-ACETYLMURAMOYLALANINE--D-GLUTAMATE LIGASE"/>
    <property type="match status" value="1"/>
</dbReference>
<keyword evidence="7 8" id="KW-0131">Cell cycle</keyword>
<evidence type="ECO:0000259" key="9">
    <source>
        <dbReference type="Pfam" id="PF02875"/>
    </source>
</evidence>
<keyword evidence="6 7" id="KW-0067">ATP-binding</keyword>
<comment type="similarity">
    <text evidence="7">Belongs to the MurCDEF family.</text>
</comment>
<dbReference type="GO" id="GO:0009252">
    <property type="term" value="P:peptidoglycan biosynthetic process"/>
    <property type="evidence" value="ECO:0007669"/>
    <property type="project" value="UniProtKB-UniRule"/>
</dbReference>
<evidence type="ECO:0000256" key="3">
    <source>
        <dbReference type="ARBA" id="ARBA00022490"/>
    </source>
</evidence>
<keyword evidence="4 7" id="KW-0436">Ligase</keyword>
<dbReference type="InterPro" id="IPR013221">
    <property type="entry name" value="Mur_ligase_cen"/>
</dbReference>
<dbReference type="InterPro" id="IPR036565">
    <property type="entry name" value="Mur-like_cat_sf"/>
</dbReference>
<organism evidence="11 12">
    <name type="scientific">Candidatus Gottesmanbacteria bacterium RBG_16_52_11</name>
    <dbReference type="NCBI Taxonomy" id="1798374"/>
    <lineage>
        <taxon>Bacteria</taxon>
        <taxon>Candidatus Gottesmaniibacteriota</taxon>
    </lineage>
</organism>
<accession>A0A1F5YW95</accession>
<dbReference type="GO" id="GO:0051301">
    <property type="term" value="P:cell division"/>
    <property type="evidence" value="ECO:0007669"/>
    <property type="project" value="UniProtKB-KW"/>
</dbReference>
<dbReference type="Gene3D" id="3.40.1190.10">
    <property type="entry name" value="Mur-like, catalytic domain"/>
    <property type="match status" value="1"/>
</dbReference>
<dbReference type="Pfam" id="PF21799">
    <property type="entry name" value="MurD-like_N"/>
    <property type="match status" value="1"/>
</dbReference>
<keyword evidence="3 7" id="KW-0963">Cytoplasm</keyword>
<evidence type="ECO:0000256" key="4">
    <source>
        <dbReference type="ARBA" id="ARBA00022598"/>
    </source>
</evidence>
<dbReference type="EC" id="6.3.2.9" evidence="7 8"/>